<dbReference type="InterPro" id="IPR016181">
    <property type="entry name" value="Acyl_CoA_acyltransferase"/>
</dbReference>
<dbReference type="PROSITE" id="PS51186">
    <property type="entry name" value="GNAT"/>
    <property type="match status" value="1"/>
</dbReference>
<protein>
    <submittedName>
        <fullName evidence="2">GNAT family N-acetyltransferase</fullName>
    </submittedName>
</protein>
<dbReference type="RefSeq" id="WP_196420301.1">
    <property type="nucleotide sequence ID" value="NZ_JADQTO010000040.1"/>
</dbReference>
<dbReference type="Pfam" id="PF13508">
    <property type="entry name" value="Acetyltransf_7"/>
    <property type="match status" value="1"/>
</dbReference>
<proteinExistence type="predicted"/>
<evidence type="ECO:0000313" key="3">
    <source>
        <dbReference type="Proteomes" id="UP000598146"/>
    </source>
</evidence>
<organism evidence="2 3">
    <name type="scientific">Actinoplanes aureus</name>
    <dbReference type="NCBI Taxonomy" id="2792083"/>
    <lineage>
        <taxon>Bacteria</taxon>
        <taxon>Bacillati</taxon>
        <taxon>Actinomycetota</taxon>
        <taxon>Actinomycetes</taxon>
        <taxon>Micromonosporales</taxon>
        <taxon>Micromonosporaceae</taxon>
        <taxon>Actinoplanes</taxon>
    </lineage>
</organism>
<gene>
    <name evidence="2" type="ORF">I4J89_44615</name>
</gene>
<dbReference type="Gene3D" id="3.40.630.30">
    <property type="match status" value="1"/>
</dbReference>
<dbReference type="SUPFAM" id="SSF55729">
    <property type="entry name" value="Acyl-CoA N-acyltransferases (Nat)"/>
    <property type="match status" value="1"/>
</dbReference>
<accession>A0A931G7R5</accession>
<dbReference type="AlphaFoldDB" id="A0A931G7R5"/>
<reference evidence="2" key="1">
    <citation type="submission" date="2020-11" db="EMBL/GenBank/DDBJ databases">
        <title>Isolation and identification of active actinomycetes.</title>
        <authorList>
            <person name="Sun X."/>
        </authorList>
    </citation>
    <scope>NUCLEOTIDE SEQUENCE</scope>
    <source>
        <strain evidence="2">NEAU-A11</strain>
    </source>
</reference>
<name>A0A931G7R5_9ACTN</name>
<comment type="caution">
    <text evidence="2">The sequence shown here is derived from an EMBL/GenBank/DDBJ whole genome shotgun (WGS) entry which is preliminary data.</text>
</comment>
<keyword evidence="3" id="KW-1185">Reference proteome</keyword>
<feature type="domain" description="N-acetyltransferase" evidence="1">
    <location>
        <begin position="4"/>
        <end position="162"/>
    </location>
</feature>
<evidence type="ECO:0000313" key="2">
    <source>
        <dbReference type="EMBL" id="MBG0568529.1"/>
    </source>
</evidence>
<evidence type="ECO:0000259" key="1">
    <source>
        <dbReference type="PROSITE" id="PS51186"/>
    </source>
</evidence>
<dbReference type="InterPro" id="IPR000182">
    <property type="entry name" value="GNAT_dom"/>
</dbReference>
<sequence>MVEVSIRFLAGDSDAGTLRRLYDTVLEPSFLPAEREPIEKLRRVLSADQLRGAIAMTPDQEPVGALFLEWFADIRAALLCYFAVRPDLRGQGIGRRLVAAAGPHWRATLEPEVVFAEAEDPRCATNTGDGDYGDGDARLRLYAGFGARRLPIPYLLPELTPGAGRVPNLLLLVVEADDGVSPTPDRISSAIVGDFLVRYFARMEGSAVREDDSRLQQLLTECRRADFLPLLALPDE</sequence>
<dbReference type="EMBL" id="JADQTO010000040">
    <property type="protein sequence ID" value="MBG0568529.1"/>
    <property type="molecule type" value="Genomic_DNA"/>
</dbReference>
<dbReference type="GO" id="GO:0016747">
    <property type="term" value="F:acyltransferase activity, transferring groups other than amino-acyl groups"/>
    <property type="evidence" value="ECO:0007669"/>
    <property type="project" value="InterPro"/>
</dbReference>
<dbReference type="CDD" id="cd04301">
    <property type="entry name" value="NAT_SF"/>
    <property type="match status" value="1"/>
</dbReference>
<dbReference type="Proteomes" id="UP000598146">
    <property type="component" value="Unassembled WGS sequence"/>
</dbReference>